<protein>
    <submittedName>
        <fullName evidence="4">SAM-dependent O-methyltransferase</fullName>
    </submittedName>
</protein>
<dbReference type="PANTHER" id="PTHR10509">
    <property type="entry name" value="O-METHYLTRANSFERASE-RELATED"/>
    <property type="match status" value="1"/>
</dbReference>
<dbReference type="InterPro" id="IPR002935">
    <property type="entry name" value="SAM_O-MeTrfase"/>
</dbReference>
<evidence type="ECO:0000256" key="3">
    <source>
        <dbReference type="ARBA" id="ARBA00022691"/>
    </source>
</evidence>
<dbReference type="Gene3D" id="3.40.50.150">
    <property type="entry name" value="Vaccinia Virus protein VP39"/>
    <property type="match status" value="1"/>
</dbReference>
<name>A0ABN2IJI7_9ACTN</name>
<evidence type="ECO:0000256" key="2">
    <source>
        <dbReference type="ARBA" id="ARBA00022679"/>
    </source>
</evidence>
<accession>A0ABN2IJI7</accession>
<sequence>MQSVTTIADSIDFVEGFVGEDAVLGAARGRAAEVGCRAVGPGAGATLRLFATTVAARAVVEVGTGTGVSGLWLLRSLAVGGVLTSIDTESEHQQLARQTFADAGIPPGRFRLINGRATEVLPRLADSSYDMVFVDADPTSYPEYLNQALRLLRAGGVLAINNALADGRTADVGARDVEAVAMRGIAAAVRDDDRLAAALLPVGDGLLVATLGHRA</sequence>
<dbReference type="SUPFAM" id="SSF53335">
    <property type="entry name" value="S-adenosyl-L-methionine-dependent methyltransferases"/>
    <property type="match status" value="1"/>
</dbReference>
<evidence type="ECO:0000313" key="5">
    <source>
        <dbReference type="Proteomes" id="UP001500618"/>
    </source>
</evidence>
<dbReference type="Proteomes" id="UP001500618">
    <property type="component" value="Unassembled WGS sequence"/>
</dbReference>
<comment type="caution">
    <text evidence="4">The sequence shown here is derived from an EMBL/GenBank/DDBJ whole genome shotgun (WGS) entry which is preliminary data.</text>
</comment>
<proteinExistence type="predicted"/>
<keyword evidence="5" id="KW-1185">Reference proteome</keyword>
<dbReference type="InterPro" id="IPR029063">
    <property type="entry name" value="SAM-dependent_MTases_sf"/>
</dbReference>
<dbReference type="Pfam" id="PF01596">
    <property type="entry name" value="Methyltransf_3"/>
    <property type="match status" value="1"/>
</dbReference>
<dbReference type="InterPro" id="IPR050362">
    <property type="entry name" value="Cation-dep_OMT"/>
</dbReference>
<dbReference type="PROSITE" id="PS51682">
    <property type="entry name" value="SAM_OMT_I"/>
    <property type="match status" value="1"/>
</dbReference>
<gene>
    <name evidence="4" type="ORF">GCM10009765_64630</name>
</gene>
<reference evidence="4 5" key="1">
    <citation type="journal article" date="2019" name="Int. J. Syst. Evol. Microbiol.">
        <title>The Global Catalogue of Microorganisms (GCM) 10K type strain sequencing project: providing services to taxonomists for standard genome sequencing and annotation.</title>
        <authorList>
            <consortium name="The Broad Institute Genomics Platform"/>
            <consortium name="The Broad Institute Genome Sequencing Center for Infectious Disease"/>
            <person name="Wu L."/>
            <person name="Ma J."/>
        </authorList>
    </citation>
    <scope>NUCLEOTIDE SEQUENCE [LARGE SCALE GENOMIC DNA]</scope>
    <source>
        <strain evidence="4 5">JCM 14718</strain>
    </source>
</reference>
<organism evidence="4 5">
    <name type="scientific">Fodinicola feengrottensis</name>
    <dbReference type="NCBI Taxonomy" id="435914"/>
    <lineage>
        <taxon>Bacteria</taxon>
        <taxon>Bacillati</taxon>
        <taxon>Actinomycetota</taxon>
        <taxon>Actinomycetes</taxon>
        <taxon>Mycobacteriales</taxon>
        <taxon>Fodinicola</taxon>
    </lineage>
</organism>
<dbReference type="PANTHER" id="PTHR10509:SF85">
    <property type="entry name" value="O-METHYLTRANSFERASE RV1220C-RELATED"/>
    <property type="match status" value="1"/>
</dbReference>
<dbReference type="CDD" id="cd02440">
    <property type="entry name" value="AdoMet_MTases"/>
    <property type="match status" value="1"/>
</dbReference>
<evidence type="ECO:0000313" key="4">
    <source>
        <dbReference type="EMBL" id="GAA1706261.1"/>
    </source>
</evidence>
<dbReference type="RefSeq" id="WP_163573796.1">
    <property type="nucleotide sequence ID" value="NZ_BAAANY010000031.1"/>
</dbReference>
<keyword evidence="3" id="KW-0949">S-adenosyl-L-methionine</keyword>
<keyword evidence="2" id="KW-0808">Transferase</keyword>
<keyword evidence="1" id="KW-0489">Methyltransferase</keyword>
<evidence type="ECO:0000256" key="1">
    <source>
        <dbReference type="ARBA" id="ARBA00022603"/>
    </source>
</evidence>
<dbReference type="EMBL" id="BAAANY010000031">
    <property type="protein sequence ID" value="GAA1706261.1"/>
    <property type="molecule type" value="Genomic_DNA"/>
</dbReference>